<dbReference type="InterPro" id="IPR046960">
    <property type="entry name" value="PPR_At4g14850-like_plant"/>
</dbReference>
<evidence type="ECO:0000256" key="3">
    <source>
        <dbReference type="PROSITE-ProRule" id="PRU00708"/>
    </source>
</evidence>
<keyword evidence="1" id="KW-0677">Repeat</keyword>
<keyword evidence="5" id="KW-1185">Reference proteome</keyword>
<dbReference type="InterPro" id="IPR011990">
    <property type="entry name" value="TPR-like_helical_dom_sf"/>
</dbReference>
<dbReference type="GO" id="GO:0016556">
    <property type="term" value="P:mRNA modification"/>
    <property type="evidence" value="ECO:0007669"/>
    <property type="project" value="UniProtKB-ARBA"/>
</dbReference>
<feature type="repeat" description="PPR" evidence="3">
    <location>
        <begin position="188"/>
        <end position="218"/>
    </location>
</feature>
<dbReference type="NCBIfam" id="TIGR00756">
    <property type="entry name" value="PPR"/>
    <property type="match status" value="5"/>
</dbReference>
<dbReference type="Pfam" id="PF13041">
    <property type="entry name" value="PPR_2"/>
    <property type="match status" value="1"/>
</dbReference>
<gene>
    <name evidence="4" type="ORF">RJ640_015977</name>
</gene>
<dbReference type="EMBL" id="JAVXUO010000394">
    <property type="protein sequence ID" value="KAK2992621.1"/>
    <property type="molecule type" value="Genomic_DNA"/>
</dbReference>
<feature type="repeat" description="PPR" evidence="3">
    <location>
        <begin position="419"/>
        <end position="453"/>
    </location>
</feature>
<organism evidence="4 5">
    <name type="scientific">Escallonia rubra</name>
    <dbReference type="NCBI Taxonomy" id="112253"/>
    <lineage>
        <taxon>Eukaryota</taxon>
        <taxon>Viridiplantae</taxon>
        <taxon>Streptophyta</taxon>
        <taxon>Embryophyta</taxon>
        <taxon>Tracheophyta</taxon>
        <taxon>Spermatophyta</taxon>
        <taxon>Magnoliopsida</taxon>
        <taxon>eudicotyledons</taxon>
        <taxon>Gunneridae</taxon>
        <taxon>Pentapetalae</taxon>
        <taxon>asterids</taxon>
        <taxon>campanulids</taxon>
        <taxon>Escalloniales</taxon>
        <taxon>Escalloniaceae</taxon>
        <taxon>Escallonia</taxon>
    </lineage>
</organism>
<dbReference type="Gene3D" id="1.25.40.10">
    <property type="entry name" value="Tetratricopeptide repeat domain"/>
    <property type="match status" value="5"/>
</dbReference>
<dbReference type="Pfam" id="PF20431">
    <property type="entry name" value="E_motif"/>
    <property type="match status" value="1"/>
</dbReference>
<feature type="repeat" description="PPR" evidence="3">
    <location>
        <begin position="221"/>
        <end position="253"/>
    </location>
</feature>
<reference evidence="4" key="1">
    <citation type="submission" date="2022-12" db="EMBL/GenBank/DDBJ databases">
        <title>Draft genome assemblies for two species of Escallonia (Escalloniales).</title>
        <authorList>
            <person name="Chanderbali A."/>
            <person name="Dervinis C."/>
            <person name="Anghel I."/>
            <person name="Soltis D."/>
            <person name="Soltis P."/>
            <person name="Zapata F."/>
        </authorList>
    </citation>
    <scope>NUCLEOTIDE SEQUENCE</scope>
    <source>
        <strain evidence="4">UCBG92.1500</strain>
        <tissue evidence="4">Leaf</tissue>
    </source>
</reference>
<dbReference type="GO" id="GO:0005737">
    <property type="term" value="C:cytoplasm"/>
    <property type="evidence" value="ECO:0007669"/>
    <property type="project" value="UniProtKB-ARBA"/>
</dbReference>
<evidence type="ECO:0008006" key="6">
    <source>
        <dbReference type="Google" id="ProtNLM"/>
    </source>
</evidence>
<sequence>MLACANPNQPWSSILPTLLLFPNCKTQLDINQIHARMLTTGFIKNPSLSTKLVLTFCSSPNTPLIQFARYIFFCQPALQNPSNQRDPFLWNATIKTFSHGEDDPTQAVAILSLMLENGVCVDKFTFSLVLKACSRMGLLKEGMQIHGLLRKFEFGSNVFLQNCLVCLYVKCGCVEYARQVFDRILERDSVSFNLMINGYVKSGMMDSASDLFDSMPLGMKNLISWNTMISGCVDRSDYGFKVAWELFEKMPKRDLVSWNLMIECCAKCGEMETARVLFDTMPERDVVSWANMIDGYAKLGSVDIARALFDDMPERDVISCNVMMAGYVQNGHCMEALKVFHGILKERALAPDNTTLLIALSAIAQLGGYIDEGIAVHSYIEEHGFSVDGKLGVALIDMYAKSGSAENAMWVFERVEEKMVDHWNAIIGGLAIHGLGVLAFDLFMEMERHSIKPDDITFIGVLNACGHAGLVKEGMICFEIMRRIHKMEPKLQHYGCMVDIRCKAGHLEEATRFMEKMPIEPTDVVWRILLSACKNYENINIGEPVAKHLIALNSYDSSSYVLLSNVYACFGMWDYVRRVRRILKKRHFKKIPGCSRIELEGTVHEFVVGDRFHPQVEEIYATLNITSTLNSEVTCSGL</sequence>
<accession>A0AA88S5X7</accession>
<dbReference type="PANTHER" id="PTHR47926">
    <property type="entry name" value="PENTATRICOPEPTIDE REPEAT-CONTAINING PROTEIN"/>
    <property type="match status" value="1"/>
</dbReference>
<dbReference type="AlphaFoldDB" id="A0AA88S5X7"/>
<evidence type="ECO:0000313" key="5">
    <source>
        <dbReference type="Proteomes" id="UP001187471"/>
    </source>
</evidence>
<dbReference type="PROSITE" id="PS51375">
    <property type="entry name" value="PPR"/>
    <property type="match status" value="5"/>
</dbReference>
<feature type="repeat" description="PPR" evidence="3">
    <location>
        <begin position="254"/>
        <end position="288"/>
    </location>
</feature>
<comment type="similarity">
    <text evidence="2">Belongs to the PPR family. PCMP-E subfamily.</text>
</comment>
<protein>
    <recommendedName>
        <fullName evidence="6">Chlororespiratory reduction 4</fullName>
    </recommendedName>
</protein>
<proteinExistence type="inferred from homology"/>
<dbReference type="InterPro" id="IPR002885">
    <property type="entry name" value="PPR_rpt"/>
</dbReference>
<feature type="repeat" description="PPR" evidence="3">
    <location>
        <begin position="316"/>
        <end position="351"/>
    </location>
</feature>
<dbReference type="Pfam" id="PF01535">
    <property type="entry name" value="PPR"/>
    <property type="match status" value="8"/>
</dbReference>
<dbReference type="GO" id="GO:0003723">
    <property type="term" value="F:RNA binding"/>
    <property type="evidence" value="ECO:0007669"/>
    <property type="project" value="InterPro"/>
</dbReference>
<dbReference type="SUPFAM" id="SSF48452">
    <property type="entry name" value="TPR-like"/>
    <property type="match status" value="1"/>
</dbReference>
<evidence type="ECO:0000256" key="2">
    <source>
        <dbReference type="ARBA" id="ARBA00061659"/>
    </source>
</evidence>
<evidence type="ECO:0000313" key="4">
    <source>
        <dbReference type="EMBL" id="KAK2992621.1"/>
    </source>
</evidence>
<dbReference type="InterPro" id="IPR046848">
    <property type="entry name" value="E_motif"/>
</dbReference>
<comment type="caution">
    <text evidence="4">The sequence shown here is derived from an EMBL/GenBank/DDBJ whole genome shotgun (WGS) entry which is preliminary data.</text>
</comment>
<evidence type="ECO:0000256" key="1">
    <source>
        <dbReference type="ARBA" id="ARBA00022737"/>
    </source>
</evidence>
<dbReference type="PANTHER" id="PTHR47926:SF456">
    <property type="entry name" value="PENTATRICOPEPTIDE REPEAT-CONTAINING PROTEIN ELI1, CHLOROPLASTIC"/>
    <property type="match status" value="1"/>
</dbReference>
<dbReference type="Proteomes" id="UP001187471">
    <property type="component" value="Unassembled WGS sequence"/>
</dbReference>
<name>A0AA88S5X7_9ASTE</name>
<dbReference type="FunFam" id="1.25.40.10:FF:000277">
    <property type="entry name" value="Pentatricopeptide repeat-containing protein, mitochondrial"/>
    <property type="match status" value="1"/>
</dbReference>